<sequence>MPNNPTSGPGGLSPQPSSATRPRSRATRRSNGILDARVKKISAYQCVLGRTLNKARCSHECKCHGLESRLREELLSLATQPCGQPISFIFDTFTFTPVDADQAALFFNHYGHLYHIRKFTLNNNVVKLDTPEEIRPYIIAINNLPLLEEISFAGSSLGIWAAYALADALRAKKKLRRADFSDCFTGRGPAEIAPAMDALISAFLELPALETISLSGNAFGPQVAGPLVRLVGGHTPLQELDINNVGLGPETGILFAGALEDLAKNKAAAGAPPLRKLLCNRNRLIQDQDEPLFGMAQWAKALAAHPQLRTVHLANNGLLHEGMNTIISQGLTHIQGIEELDLQDNTFTSRGSTHSELARAAANWPRLRELTLNDSFLGSRGAALAIAALAGVQDSKLEVLKVAGANLNPANTLALAGVFDRLSSLRELELNMNNIPEGDTGYESLKRLLLERGAERNVKTRIDDLEDPSYSEESRSTNGSRNGSNSSGSSGAQSS</sequence>
<dbReference type="AlphaFoldDB" id="A0AAD9S0L2"/>
<evidence type="ECO:0000256" key="4">
    <source>
        <dbReference type="SAM" id="MobiDB-lite"/>
    </source>
</evidence>
<keyword evidence="3" id="KW-0677">Repeat</keyword>
<name>A0AAD9S0L2_PHOAM</name>
<evidence type="ECO:0008006" key="7">
    <source>
        <dbReference type="Google" id="ProtNLM"/>
    </source>
</evidence>
<feature type="region of interest" description="Disordered" evidence="4">
    <location>
        <begin position="1"/>
        <end position="32"/>
    </location>
</feature>
<reference evidence="5" key="1">
    <citation type="submission" date="2023-06" db="EMBL/GenBank/DDBJ databases">
        <authorList>
            <person name="Noh H."/>
        </authorList>
    </citation>
    <scope>NUCLEOTIDE SEQUENCE</scope>
    <source>
        <strain evidence="5">DUCC20226</strain>
    </source>
</reference>
<comment type="caution">
    <text evidence="5">The sequence shown here is derived from an EMBL/GenBank/DDBJ whole genome shotgun (WGS) entry which is preliminary data.</text>
</comment>
<dbReference type="InterPro" id="IPR027038">
    <property type="entry name" value="RanGap"/>
</dbReference>
<dbReference type="PANTHER" id="PTHR24113:SF12">
    <property type="entry name" value="RAN GTPASE-ACTIVATING PROTEIN 1"/>
    <property type="match status" value="1"/>
</dbReference>
<dbReference type="GO" id="GO:0031267">
    <property type="term" value="F:small GTPase binding"/>
    <property type="evidence" value="ECO:0007669"/>
    <property type="project" value="TreeGrafter"/>
</dbReference>
<proteinExistence type="predicted"/>
<feature type="compositionally biased region" description="Low complexity" evidence="4">
    <location>
        <begin position="476"/>
        <end position="495"/>
    </location>
</feature>
<evidence type="ECO:0000256" key="3">
    <source>
        <dbReference type="ARBA" id="ARBA00022737"/>
    </source>
</evidence>
<organism evidence="5 6">
    <name type="scientific">Phomopsis amygdali</name>
    <name type="common">Fusicoccum amygdali</name>
    <dbReference type="NCBI Taxonomy" id="1214568"/>
    <lineage>
        <taxon>Eukaryota</taxon>
        <taxon>Fungi</taxon>
        <taxon>Dikarya</taxon>
        <taxon>Ascomycota</taxon>
        <taxon>Pezizomycotina</taxon>
        <taxon>Sordariomycetes</taxon>
        <taxon>Sordariomycetidae</taxon>
        <taxon>Diaporthales</taxon>
        <taxon>Diaporthaceae</taxon>
        <taxon>Diaporthe</taxon>
    </lineage>
</organism>
<dbReference type="SUPFAM" id="SSF52047">
    <property type="entry name" value="RNI-like"/>
    <property type="match status" value="1"/>
</dbReference>
<dbReference type="Proteomes" id="UP001265746">
    <property type="component" value="Unassembled WGS sequence"/>
</dbReference>
<feature type="compositionally biased region" description="Low complexity" evidence="4">
    <location>
        <begin position="12"/>
        <end position="21"/>
    </location>
</feature>
<gene>
    <name evidence="5" type="ORF">N8I77_013722</name>
</gene>
<dbReference type="GO" id="GO:0005634">
    <property type="term" value="C:nucleus"/>
    <property type="evidence" value="ECO:0007669"/>
    <property type="project" value="TreeGrafter"/>
</dbReference>
<dbReference type="GO" id="GO:0048471">
    <property type="term" value="C:perinuclear region of cytoplasm"/>
    <property type="evidence" value="ECO:0007669"/>
    <property type="project" value="TreeGrafter"/>
</dbReference>
<evidence type="ECO:0000313" key="5">
    <source>
        <dbReference type="EMBL" id="KAK2595697.1"/>
    </source>
</evidence>
<accession>A0AAD9S0L2</accession>
<dbReference type="SMART" id="SM00368">
    <property type="entry name" value="LRR_RI"/>
    <property type="match status" value="6"/>
</dbReference>
<dbReference type="InterPro" id="IPR032675">
    <property type="entry name" value="LRR_dom_sf"/>
</dbReference>
<dbReference type="PANTHER" id="PTHR24113">
    <property type="entry name" value="RAN GTPASE-ACTIVATING PROTEIN 1"/>
    <property type="match status" value="1"/>
</dbReference>
<protein>
    <recommendedName>
        <fullName evidence="7">RNI-like protein</fullName>
    </recommendedName>
</protein>
<feature type="region of interest" description="Disordered" evidence="4">
    <location>
        <begin position="457"/>
        <end position="495"/>
    </location>
</feature>
<evidence type="ECO:0000256" key="2">
    <source>
        <dbReference type="ARBA" id="ARBA00022614"/>
    </source>
</evidence>
<dbReference type="GO" id="GO:0005096">
    <property type="term" value="F:GTPase activator activity"/>
    <property type="evidence" value="ECO:0007669"/>
    <property type="project" value="UniProtKB-KW"/>
</dbReference>
<dbReference type="EMBL" id="JAUJFL010000014">
    <property type="protein sequence ID" value="KAK2595697.1"/>
    <property type="molecule type" value="Genomic_DNA"/>
</dbReference>
<dbReference type="GO" id="GO:0006913">
    <property type="term" value="P:nucleocytoplasmic transport"/>
    <property type="evidence" value="ECO:0007669"/>
    <property type="project" value="TreeGrafter"/>
</dbReference>
<keyword evidence="2" id="KW-0433">Leucine-rich repeat</keyword>
<dbReference type="GO" id="GO:0005829">
    <property type="term" value="C:cytosol"/>
    <property type="evidence" value="ECO:0007669"/>
    <property type="project" value="TreeGrafter"/>
</dbReference>
<keyword evidence="1" id="KW-0343">GTPase activation</keyword>
<evidence type="ECO:0000256" key="1">
    <source>
        <dbReference type="ARBA" id="ARBA00022468"/>
    </source>
</evidence>
<evidence type="ECO:0000313" key="6">
    <source>
        <dbReference type="Proteomes" id="UP001265746"/>
    </source>
</evidence>
<keyword evidence="6" id="KW-1185">Reference proteome</keyword>
<dbReference type="Gene3D" id="3.80.10.10">
    <property type="entry name" value="Ribonuclease Inhibitor"/>
    <property type="match status" value="1"/>
</dbReference>